<reference evidence="3" key="1">
    <citation type="submission" date="2021-04" db="EMBL/GenBank/DDBJ databases">
        <title>Genome based classification of Actinospica acidithermotolerans sp. nov., an actinobacterium isolated from an Indonesian hot spring.</title>
        <authorList>
            <person name="Kusuma A.B."/>
            <person name="Putra K.E."/>
            <person name="Nafisah S."/>
            <person name="Loh J."/>
            <person name="Nouioui I."/>
            <person name="Goodfellow M."/>
        </authorList>
    </citation>
    <scope>NUCLEOTIDE SEQUENCE</scope>
    <source>
        <strain evidence="3">DSM 45618</strain>
    </source>
</reference>
<dbReference type="EMBL" id="JAGSXH010000042">
    <property type="protein sequence ID" value="MBS2964136.1"/>
    <property type="molecule type" value="Genomic_DNA"/>
</dbReference>
<proteinExistence type="predicted"/>
<dbReference type="GO" id="GO:0061711">
    <property type="term" value="F:tRNA N(6)-L-threonylcarbamoyladenine synthase activity"/>
    <property type="evidence" value="ECO:0007669"/>
    <property type="project" value="UniProtKB-EC"/>
</dbReference>
<dbReference type="Gene3D" id="3.30.420.40">
    <property type="match status" value="2"/>
</dbReference>
<feature type="region of interest" description="Disordered" evidence="1">
    <location>
        <begin position="200"/>
        <end position="220"/>
    </location>
</feature>
<dbReference type="GO" id="GO:0002949">
    <property type="term" value="P:tRNA threonylcarbamoyladenosine modification"/>
    <property type="evidence" value="ECO:0007669"/>
    <property type="project" value="InterPro"/>
</dbReference>
<evidence type="ECO:0000259" key="2">
    <source>
        <dbReference type="Pfam" id="PF00814"/>
    </source>
</evidence>
<dbReference type="CDD" id="cd24032">
    <property type="entry name" value="ASKHA_NBD_TsaB"/>
    <property type="match status" value="1"/>
</dbReference>
<dbReference type="InterPro" id="IPR022496">
    <property type="entry name" value="T6A_TsaB"/>
</dbReference>
<evidence type="ECO:0000313" key="4">
    <source>
        <dbReference type="Proteomes" id="UP000677913"/>
    </source>
</evidence>
<keyword evidence="3" id="KW-0808">Transferase</keyword>
<name>A0A8J7WKT6_9ACTN</name>
<comment type="caution">
    <text evidence="3">The sequence shown here is derived from an EMBL/GenBank/DDBJ whole genome shotgun (WGS) entry which is preliminary data.</text>
</comment>
<keyword evidence="4" id="KW-1185">Reference proteome</keyword>
<feature type="domain" description="Gcp-like" evidence="2">
    <location>
        <begin position="30"/>
        <end position="131"/>
    </location>
</feature>
<organism evidence="3 4">
    <name type="scientific">Actinocrinis puniceicyclus</name>
    <dbReference type="NCBI Taxonomy" id="977794"/>
    <lineage>
        <taxon>Bacteria</taxon>
        <taxon>Bacillati</taxon>
        <taxon>Actinomycetota</taxon>
        <taxon>Actinomycetes</taxon>
        <taxon>Catenulisporales</taxon>
        <taxon>Actinospicaceae</taxon>
        <taxon>Actinocrinis</taxon>
    </lineage>
</organism>
<keyword evidence="3" id="KW-0012">Acyltransferase</keyword>
<sequence length="220" mass="23249">MLLLAFDTATPAVTVALHDGVRVLAEYTEVDARRHGELLAPGIRAVLSQAGRDRLDLTDVAVGVGPGPFTGLRVGLVTARVLGDALGIPVHGVCTLDVLAFAVECDGPFAVATDARRREIYWARYTGPQQRDGDPAVDWPQQVAPRLAGLPVAGEGAVKYPDAFAKAIEPVYPAAADLAELTVRRLASGAALLPPQPLYLRRPDAVEPGARKPVSQPALR</sequence>
<dbReference type="Pfam" id="PF00814">
    <property type="entry name" value="TsaD"/>
    <property type="match status" value="1"/>
</dbReference>
<gene>
    <name evidence="3" type="primary">tsaB</name>
    <name evidence="3" type="ORF">KGA66_13845</name>
</gene>
<accession>A0A8J7WKT6</accession>
<dbReference type="SUPFAM" id="SSF53067">
    <property type="entry name" value="Actin-like ATPase domain"/>
    <property type="match status" value="2"/>
</dbReference>
<dbReference type="InterPro" id="IPR000905">
    <property type="entry name" value="Gcp-like_dom"/>
</dbReference>
<dbReference type="InterPro" id="IPR043129">
    <property type="entry name" value="ATPase_NBD"/>
</dbReference>
<dbReference type="EC" id="2.3.1.234" evidence="3"/>
<dbReference type="RefSeq" id="WP_211468495.1">
    <property type="nucleotide sequence ID" value="NZ_JAGSXH010000042.1"/>
</dbReference>
<protein>
    <submittedName>
        <fullName evidence="3">tRNA (Adenosine(37)-N6)-threonylcarbamoyltransferase complex dimerization subunit type 1 TsaB</fullName>
        <ecNumber evidence="3">2.3.1.234</ecNumber>
    </submittedName>
</protein>
<evidence type="ECO:0000313" key="3">
    <source>
        <dbReference type="EMBL" id="MBS2964136.1"/>
    </source>
</evidence>
<dbReference type="NCBIfam" id="TIGR03725">
    <property type="entry name" value="T6A_YeaZ"/>
    <property type="match status" value="1"/>
</dbReference>
<dbReference type="AlphaFoldDB" id="A0A8J7WKT6"/>
<evidence type="ECO:0000256" key="1">
    <source>
        <dbReference type="SAM" id="MobiDB-lite"/>
    </source>
</evidence>
<dbReference type="Proteomes" id="UP000677913">
    <property type="component" value="Unassembled WGS sequence"/>
</dbReference>